<evidence type="ECO:0000259" key="7">
    <source>
        <dbReference type="PROSITE" id="PS51032"/>
    </source>
</evidence>
<keyword evidence="6" id="KW-0539">Nucleus</keyword>
<dbReference type="CDD" id="cd00018">
    <property type="entry name" value="AP2"/>
    <property type="match status" value="1"/>
</dbReference>
<dbReference type="Proteomes" id="UP000257109">
    <property type="component" value="Unassembled WGS sequence"/>
</dbReference>
<dbReference type="GO" id="GO:0009873">
    <property type="term" value="P:ethylene-activated signaling pathway"/>
    <property type="evidence" value="ECO:0007669"/>
    <property type="project" value="UniProtKB-KW"/>
</dbReference>
<dbReference type="STRING" id="157652.A0A371F1Q2"/>
<dbReference type="InterPro" id="IPR016177">
    <property type="entry name" value="DNA-bd_dom_sf"/>
</dbReference>
<keyword evidence="2" id="KW-0936">Ethylene signaling pathway</keyword>
<organism evidence="8 9">
    <name type="scientific">Mucuna pruriens</name>
    <name type="common">Velvet bean</name>
    <name type="synonym">Dolichos pruriens</name>
    <dbReference type="NCBI Taxonomy" id="157652"/>
    <lineage>
        <taxon>Eukaryota</taxon>
        <taxon>Viridiplantae</taxon>
        <taxon>Streptophyta</taxon>
        <taxon>Embryophyta</taxon>
        <taxon>Tracheophyta</taxon>
        <taxon>Spermatophyta</taxon>
        <taxon>Magnoliopsida</taxon>
        <taxon>eudicotyledons</taxon>
        <taxon>Gunneridae</taxon>
        <taxon>Pentapetalae</taxon>
        <taxon>rosids</taxon>
        <taxon>fabids</taxon>
        <taxon>Fabales</taxon>
        <taxon>Fabaceae</taxon>
        <taxon>Papilionoideae</taxon>
        <taxon>50 kb inversion clade</taxon>
        <taxon>NPAAA clade</taxon>
        <taxon>indigoferoid/millettioid clade</taxon>
        <taxon>Phaseoleae</taxon>
        <taxon>Mucuna</taxon>
    </lineage>
</organism>
<keyword evidence="5" id="KW-0804">Transcription</keyword>
<keyword evidence="3" id="KW-0805">Transcription regulation</keyword>
<keyword evidence="4" id="KW-0238">DNA-binding</keyword>
<evidence type="ECO:0000313" key="8">
    <source>
        <dbReference type="EMBL" id="RDX72212.1"/>
    </source>
</evidence>
<comment type="caution">
    <text evidence="8">The sequence shown here is derived from an EMBL/GenBank/DDBJ whole genome shotgun (WGS) entry which is preliminary data.</text>
</comment>
<sequence length="146" mass="16001">MAPSEIEKSGEEEVHYRGVSKRPCGTYAAKIRDLHKKKRVWLGTFSSAVDAAKAYDAAAIELRGPHKAKTNFPIPNNLINHHNNNAIHSSTATNPPPHVPLTNHVTCHHQSHSSSSSAASVEKKVVLEFDLNQSPPRLRQFNGVGL</sequence>
<proteinExistence type="predicted"/>
<evidence type="ECO:0000256" key="4">
    <source>
        <dbReference type="ARBA" id="ARBA00023125"/>
    </source>
</evidence>
<name>A0A371F1Q2_MUCPR</name>
<accession>A0A371F1Q2</accession>
<reference evidence="8" key="1">
    <citation type="submission" date="2018-05" db="EMBL/GenBank/DDBJ databases">
        <title>Draft genome of Mucuna pruriens seed.</title>
        <authorList>
            <person name="Nnadi N.E."/>
            <person name="Vos R."/>
            <person name="Hasami M.H."/>
            <person name="Devisetty U.K."/>
            <person name="Aguiy J.C."/>
        </authorList>
    </citation>
    <scope>NUCLEOTIDE SEQUENCE [LARGE SCALE GENOMIC DNA]</scope>
    <source>
        <strain evidence="8">JCA_2017</strain>
    </source>
</reference>
<dbReference type="Pfam" id="PF00847">
    <property type="entry name" value="AP2"/>
    <property type="match status" value="1"/>
</dbReference>
<protein>
    <submittedName>
        <fullName evidence="8">Ethylene-responsive transcription factor 4</fullName>
    </submittedName>
</protein>
<dbReference type="PROSITE" id="PS51032">
    <property type="entry name" value="AP2_ERF"/>
    <property type="match status" value="1"/>
</dbReference>
<dbReference type="SUPFAM" id="SSF54171">
    <property type="entry name" value="DNA-binding domain"/>
    <property type="match status" value="1"/>
</dbReference>
<evidence type="ECO:0000256" key="1">
    <source>
        <dbReference type="ARBA" id="ARBA00004123"/>
    </source>
</evidence>
<comment type="subcellular location">
    <subcellularLocation>
        <location evidence="1">Nucleus</location>
    </subcellularLocation>
</comment>
<evidence type="ECO:0000256" key="6">
    <source>
        <dbReference type="ARBA" id="ARBA00023242"/>
    </source>
</evidence>
<dbReference type="SMART" id="SM00380">
    <property type="entry name" value="AP2"/>
    <property type="match status" value="1"/>
</dbReference>
<dbReference type="AlphaFoldDB" id="A0A371F1Q2"/>
<dbReference type="GO" id="GO:0003677">
    <property type="term" value="F:DNA binding"/>
    <property type="evidence" value="ECO:0007669"/>
    <property type="project" value="UniProtKB-KW"/>
</dbReference>
<dbReference type="PANTHER" id="PTHR31677:SF196">
    <property type="entry name" value="ETHYLENE-RESPONSIVE TRANSCRIPTION FACTOR ERF109"/>
    <property type="match status" value="1"/>
</dbReference>
<dbReference type="PANTHER" id="PTHR31677">
    <property type="entry name" value="AP2 DOMAIN CLASS TRANSCRIPTION FACTOR"/>
    <property type="match status" value="1"/>
</dbReference>
<evidence type="ECO:0000256" key="2">
    <source>
        <dbReference type="ARBA" id="ARBA00022745"/>
    </source>
</evidence>
<dbReference type="Gene3D" id="3.30.730.10">
    <property type="entry name" value="AP2/ERF domain"/>
    <property type="match status" value="1"/>
</dbReference>
<keyword evidence="9" id="KW-1185">Reference proteome</keyword>
<evidence type="ECO:0000256" key="3">
    <source>
        <dbReference type="ARBA" id="ARBA00023015"/>
    </source>
</evidence>
<feature type="non-terminal residue" evidence="8">
    <location>
        <position position="1"/>
    </location>
</feature>
<feature type="domain" description="AP2/ERF" evidence="7">
    <location>
        <begin position="15"/>
        <end position="73"/>
    </location>
</feature>
<dbReference type="InterPro" id="IPR001471">
    <property type="entry name" value="AP2/ERF_dom"/>
</dbReference>
<dbReference type="PRINTS" id="PR00367">
    <property type="entry name" value="ETHRSPELEMNT"/>
</dbReference>
<evidence type="ECO:0000256" key="5">
    <source>
        <dbReference type="ARBA" id="ARBA00023163"/>
    </source>
</evidence>
<dbReference type="EMBL" id="QJKJ01011005">
    <property type="protein sequence ID" value="RDX72212.1"/>
    <property type="molecule type" value="Genomic_DNA"/>
</dbReference>
<dbReference type="GO" id="GO:0005634">
    <property type="term" value="C:nucleus"/>
    <property type="evidence" value="ECO:0007669"/>
    <property type="project" value="UniProtKB-SubCell"/>
</dbReference>
<gene>
    <name evidence="8" type="primary">ERF4</name>
    <name evidence="8" type="ORF">CR513_48332</name>
</gene>
<dbReference type="OrthoDB" id="1436123at2759"/>
<evidence type="ECO:0000313" key="9">
    <source>
        <dbReference type="Proteomes" id="UP000257109"/>
    </source>
</evidence>
<dbReference type="GO" id="GO:0003700">
    <property type="term" value="F:DNA-binding transcription factor activity"/>
    <property type="evidence" value="ECO:0007669"/>
    <property type="project" value="InterPro"/>
</dbReference>
<dbReference type="InterPro" id="IPR036955">
    <property type="entry name" value="AP2/ERF_dom_sf"/>
</dbReference>